<protein>
    <submittedName>
        <fullName evidence="2">Uncharacterized protein</fullName>
    </submittedName>
</protein>
<feature type="transmembrane region" description="Helical" evidence="1">
    <location>
        <begin position="175"/>
        <end position="198"/>
    </location>
</feature>
<proteinExistence type="predicted"/>
<dbReference type="EMBL" id="ACVQ01000019">
    <property type="protein sequence ID" value="EET79534.1"/>
    <property type="molecule type" value="Genomic_DNA"/>
</dbReference>
<gene>
    <name evidence="2" type="ORF">CAMSH0001_0638</name>
</gene>
<keyword evidence="3" id="KW-1185">Reference proteome</keyword>
<dbReference type="eggNOG" id="ENOG50319KB">
    <property type="taxonomic scope" value="Bacteria"/>
</dbReference>
<dbReference type="AlphaFoldDB" id="C6RGI4"/>
<feature type="transmembrane region" description="Helical" evidence="1">
    <location>
        <begin position="132"/>
        <end position="155"/>
    </location>
</feature>
<keyword evidence="1" id="KW-0812">Transmembrane</keyword>
<evidence type="ECO:0000313" key="3">
    <source>
        <dbReference type="Proteomes" id="UP000003107"/>
    </source>
</evidence>
<organism evidence="2 3">
    <name type="scientific">Campylobacter showae RM3277</name>
    <dbReference type="NCBI Taxonomy" id="553219"/>
    <lineage>
        <taxon>Bacteria</taxon>
        <taxon>Pseudomonadati</taxon>
        <taxon>Campylobacterota</taxon>
        <taxon>Epsilonproteobacteria</taxon>
        <taxon>Campylobacterales</taxon>
        <taxon>Campylobacteraceae</taxon>
        <taxon>Campylobacter</taxon>
    </lineage>
</organism>
<evidence type="ECO:0000256" key="1">
    <source>
        <dbReference type="SAM" id="Phobius"/>
    </source>
</evidence>
<reference evidence="2 3" key="1">
    <citation type="submission" date="2009-07" db="EMBL/GenBank/DDBJ databases">
        <authorList>
            <person name="Madupu R."/>
            <person name="Sebastian Y."/>
            <person name="Durkin A.S."/>
            <person name="Torralba M."/>
            <person name="Methe B."/>
            <person name="Sutton G.G."/>
            <person name="Strausberg R.L."/>
            <person name="Nelson K.E."/>
        </authorList>
    </citation>
    <scope>NUCLEOTIDE SEQUENCE [LARGE SCALE GENOMIC DNA]</scope>
    <source>
        <strain evidence="2 3">RM3277</strain>
    </source>
</reference>
<feature type="transmembrane region" description="Helical" evidence="1">
    <location>
        <begin position="39"/>
        <end position="57"/>
    </location>
</feature>
<keyword evidence="1" id="KW-1133">Transmembrane helix</keyword>
<sequence>MRLPRGQILTTTKIKFKTIRRVSQNKPATKIVKNTKEQFLKNIFIAYFVASFGIFIIPEDILSSCKICRDFVAAMKHILPNIQIFSDISPFKQEIQFYTSYMWVLGLLLAIILSALFIMSGKRKAPNISWPISMLGLILSTFIIYDYFFGCVGVDGIVLRDGTRTQITFDTKFEIFAAITVFQLFFSLLGLFLSVVLLRDLFFKIFYREKESK</sequence>
<accession>C6RGI4</accession>
<keyword evidence="1" id="KW-0472">Membrane</keyword>
<comment type="caution">
    <text evidence="2">The sequence shown here is derived from an EMBL/GenBank/DDBJ whole genome shotgun (WGS) entry which is preliminary data.</text>
</comment>
<dbReference type="Proteomes" id="UP000003107">
    <property type="component" value="Unassembled WGS sequence"/>
</dbReference>
<evidence type="ECO:0000313" key="2">
    <source>
        <dbReference type="EMBL" id="EET79534.1"/>
    </source>
</evidence>
<name>C6RGI4_9BACT</name>
<dbReference type="STRING" id="553219.CAMSH0001_0638"/>
<feature type="transmembrane region" description="Helical" evidence="1">
    <location>
        <begin position="100"/>
        <end position="120"/>
    </location>
</feature>